<keyword evidence="5" id="KW-0723">Serine/threonine-protein kinase</keyword>
<dbReference type="PANTHER" id="PTHR48057:SF7">
    <property type="entry name" value="LEUCINE-RICH REPEAT SERINE_THREONINE-PROTEIN KINASE 1"/>
    <property type="match status" value="1"/>
</dbReference>
<dbReference type="AlphaFoldDB" id="A0A2P6QN93"/>
<comment type="caution">
    <text evidence="5">The sequence shown here is derived from an EMBL/GenBank/DDBJ whole genome shotgun (WGS) entry which is preliminary data.</text>
</comment>
<dbReference type="EC" id="2.7.11.1" evidence="5"/>
<protein>
    <submittedName>
        <fullName evidence="5">Putative non-specific serine/threonine protein kinase</fullName>
        <ecNumber evidence="5">2.7.11.1</ecNumber>
    </submittedName>
</protein>
<evidence type="ECO:0000256" key="1">
    <source>
        <dbReference type="ARBA" id="ARBA00022614"/>
    </source>
</evidence>
<reference evidence="5 6" key="1">
    <citation type="journal article" date="2018" name="Nat. Genet.">
        <title>The Rosa genome provides new insights in the design of modern roses.</title>
        <authorList>
            <person name="Bendahmane M."/>
        </authorList>
    </citation>
    <scope>NUCLEOTIDE SEQUENCE [LARGE SCALE GENOMIC DNA]</scope>
    <source>
        <strain evidence="6">cv. Old Blush</strain>
    </source>
</reference>
<organism evidence="5 6">
    <name type="scientific">Rosa chinensis</name>
    <name type="common">China rose</name>
    <dbReference type="NCBI Taxonomy" id="74649"/>
    <lineage>
        <taxon>Eukaryota</taxon>
        <taxon>Viridiplantae</taxon>
        <taxon>Streptophyta</taxon>
        <taxon>Embryophyta</taxon>
        <taxon>Tracheophyta</taxon>
        <taxon>Spermatophyta</taxon>
        <taxon>Magnoliopsida</taxon>
        <taxon>eudicotyledons</taxon>
        <taxon>Gunneridae</taxon>
        <taxon>Pentapetalae</taxon>
        <taxon>rosids</taxon>
        <taxon>fabids</taxon>
        <taxon>Rosales</taxon>
        <taxon>Rosaceae</taxon>
        <taxon>Rosoideae</taxon>
        <taxon>Rosoideae incertae sedis</taxon>
        <taxon>Rosa</taxon>
    </lineage>
</organism>
<feature type="domain" description="Leucine-rich repeat-containing N-terminal plant-type" evidence="4">
    <location>
        <begin position="27"/>
        <end position="61"/>
    </location>
</feature>
<feature type="chain" id="PRO_5015164035" evidence="3">
    <location>
        <begin position="25"/>
        <end position="146"/>
    </location>
</feature>
<dbReference type="PRINTS" id="PR00019">
    <property type="entry name" value="LEURICHRPT"/>
</dbReference>
<dbReference type="Gene3D" id="3.80.10.10">
    <property type="entry name" value="Ribonuclease Inhibitor"/>
    <property type="match status" value="1"/>
</dbReference>
<keyword evidence="6" id="KW-1185">Reference proteome</keyword>
<evidence type="ECO:0000256" key="2">
    <source>
        <dbReference type="ARBA" id="ARBA00022737"/>
    </source>
</evidence>
<dbReference type="EMBL" id="PDCK01000043">
    <property type="protein sequence ID" value="PRQ35633.1"/>
    <property type="molecule type" value="Genomic_DNA"/>
</dbReference>
<keyword evidence="1" id="KW-0433">Leucine-rich repeat</keyword>
<dbReference type="InterPro" id="IPR032675">
    <property type="entry name" value="LRR_dom_sf"/>
</dbReference>
<sequence length="146" mass="16322">MANAFLFFLLLIFSSNIIFENIHACNQSERSSLLFFALTFPSRQLNWTSTGCCNWEGITCNQGGWITHLQLPSKGLKLKEDIFLSSSHGNLTHLTHLNLSHNSVSGSLDQSTGFFLSLNHLEVLDLSYNLLSGELYQLHSSNMLGI</sequence>
<dbReference type="InterPro" id="IPR052595">
    <property type="entry name" value="LRRC69/RLP"/>
</dbReference>
<evidence type="ECO:0000259" key="4">
    <source>
        <dbReference type="Pfam" id="PF08263"/>
    </source>
</evidence>
<dbReference type="Proteomes" id="UP000238479">
    <property type="component" value="Chromosome 5"/>
</dbReference>
<dbReference type="GO" id="GO:0004674">
    <property type="term" value="F:protein serine/threonine kinase activity"/>
    <property type="evidence" value="ECO:0007669"/>
    <property type="project" value="UniProtKB-KW"/>
</dbReference>
<evidence type="ECO:0000313" key="5">
    <source>
        <dbReference type="EMBL" id="PRQ35633.1"/>
    </source>
</evidence>
<keyword evidence="5" id="KW-0808">Transferase</keyword>
<evidence type="ECO:0000256" key="3">
    <source>
        <dbReference type="SAM" id="SignalP"/>
    </source>
</evidence>
<feature type="signal peptide" evidence="3">
    <location>
        <begin position="1"/>
        <end position="24"/>
    </location>
</feature>
<gene>
    <name evidence="5" type="ORF">RchiOBHm_Chr5g0082111</name>
</gene>
<dbReference type="Gramene" id="PRQ35633">
    <property type="protein sequence ID" value="PRQ35633"/>
    <property type="gene ID" value="RchiOBHm_Chr5g0082111"/>
</dbReference>
<dbReference type="PANTHER" id="PTHR48057">
    <property type="entry name" value="LEUCINE-RICH REPEAT SERINE/THREONINE-PROTEIN KINASE 1"/>
    <property type="match status" value="1"/>
</dbReference>
<proteinExistence type="predicted"/>
<dbReference type="InterPro" id="IPR013210">
    <property type="entry name" value="LRR_N_plant-typ"/>
</dbReference>
<evidence type="ECO:0000313" key="6">
    <source>
        <dbReference type="Proteomes" id="UP000238479"/>
    </source>
</evidence>
<keyword evidence="5" id="KW-0418">Kinase</keyword>
<dbReference type="Pfam" id="PF08263">
    <property type="entry name" value="LRRNT_2"/>
    <property type="match status" value="1"/>
</dbReference>
<name>A0A2P6QN93_ROSCH</name>
<accession>A0A2P6QN93</accession>
<keyword evidence="3" id="KW-0732">Signal</keyword>
<dbReference type="SUPFAM" id="SSF52058">
    <property type="entry name" value="L domain-like"/>
    <property type="match status" value="1"/>
</dbReference>
<keyword evidence="2" id="KW-0677">Repeat</keyword>